<evidence type="ECO:0008006" key="4">
    <source>
        <dbReference type="Google" id="ProtNLM"/>
    </source>
</evidence>
<keyword evidence="1" id="KW-0812">Transmembrane</keyword>
<evidence type="ECO:0000313" key="3">
    <source>
        <dbReference type="Proteomes" id="UP000060487"/>
    </source>
</evidence>
<protein>
    <recommendedName>
        <fullName evidence="4">DUF1640 domain-containing protein</fullName>
    </recommendedName>
</protein>
<keyword evidence="1" id="KW-0472">Membrane</keyword>
<proteinExistence type="predicted"/>
<dbReference type="EMBL" id="LNQR01000048">
    <property type="protein sequence ID" value="KWT87773.1"/>
    <property type="molecule type" value="Genomic_DNA"/>
</dbReference>
<evidence type="ECO:0000256" key="1">
    <source>
        <dbReference type="SAM" id="Phobius"/>
    </source>
</evidence>
<dbReference type="RefSeq" id="WP_085051945.1">
    <property type="nucleotide sequence ID" value="NZ_LNQR01000048.1"/>
</dbReference>
<dbReference type="Proteomes" id="UP000060487">
    <property type="component" value="Unassembled WGS sequence"/>
</dbReference>
<sequence>MSVIAIPEVLRKKLGDDGVEAFVKVINESEENLRKDLATRDDITRLEIKIESSKSDIIKWVAAMLVAQASLMAVMFRLLGLLK</sequence>
<evidence type="ECO:0000313" key="2">
    <source>
        <dbReference type="EMBL" id="KWT87773.1"/>
    </source>
</evidence>
<dbReference type="NCBIfam" id="NF047472">
    <property type="entry name" value="LA_3696_Nterm"/>
    <property type="match status" value="1"/>
</dbReference>
<keyword evidence="1" id="KW-1133">Transmembrane helix</keyword>
<keyword evidence="3" id="KW-1185">Reference proteome</keyword>
<comment type="caution">
    <text evidence="2">The sequence shown here is derived from an EMBL/GenBank/DDBJ whole genome shotgun (WGS) entry which is preliminary data.</text>
</comment>
<gene>
    <name evidence="2" type="ORF">ASN18_1311</name>
</gene>
<name>A0ABR5SIC4_9BACT</name>
<feature type="transmembrane region" description="Helical" evidence="1">
    <location>
        <begin position="57"/>
        <end position="79"/>
    </location>
</feature>
<accession>A0ABR5SIC4</accession>
<organism evidence="2 3">
    <name type="scientific">Candidatus Magnetominusculus xianensis</name>
    <dbReference type="NCBI Taxonomy" id="1748249"/>
    <lineage>
        <taxon>Bacteria</taxon>
        <taxon>Pseudomonadati</taxon>
        <taxon>Nitrospirota</taxon>
        <taxon>Nitrospiria</taxon>
        <taxon>Nitrospirales</taxon>
        <taxon>Nitrospiraceae</taxon>
        <taxon>Candidatus Magnetominusculus</taxon>
    </lineage>
</organism>
<reference evidence="2 3" key="1">
    <citation type="submission" date="2015-11" db="EMBL/GenBank/DDBJ databases">
        <authorList>
            <person name="Lin W."/>
        </authorList>
    </citation>
    <scope>NUCLEOTIDE SEQUENCE [LARGE SCALE GENOMIC DNA]</scope>
    <source>
        <strain evidence="2 3">HCH-1</strain>
    </source>
</reference>